<reference evidence="1" key="1">
    <citation type="journal article" date="2020" name="G3 (Bethesda)">
        <title>High-Quality Assemblies for Three Invasive Social Wasps from the &lt;i&gt;Vespula&lt;/i&gt; Genus.</title>
        <authorList>
            <person name="Harrop T.W.R."/>
            <person name="Guhlin J."/>
            <person name="McLaughlin G.M."/>
            <person name="Permina E."/>
            <person name="Stockwell P."/>
            <person name="Gilligan J."/>
            <person name="Le Lec M.F."/>
            <person name="Gruber M.A.M."/>
            <person name="Quinn O."/>
            <person name="Lovegrove M."/>
            <person name="Duncan E.J."/>
            <person name="Remnant E.J."/>
            <person name="Van Eeckhoven J."/>
            <person name="Graham B."/>
            <person name="Knapp R.A."/>
            <person name="Langford K.W."/>
            <person name="Kronenberg Z."/>
            <person name="Press M.O."/>
            <person name="Eacker S.M."/>
            <person name="Wilson-Rankin E.E."/>
            <person name="Purcell J."/>
            <person name="Lester P.J."/>
            <person name="Dearden P.K."/>
        </authorList>
    </citation>
    <scope>NUCLEOTIDE SEQUENCE</scope>
    <source>
        <strain evidence="1">Marl-1</strain>
    </source>
</reference>
<comment type="caution">
    <text evidence="1">The sequence shown here is derived from an EMBL/GenBank/DDBJ whole genome shotgun (WGS) entry which is preliminary data.</text>
</comment>
<name>A0A834JXG6_VESVU</name>
<dbReference type="Proteomes" id="UP000614350">
    <property type="component" value="Unassembled WGS sequence"/>
</dbReference>
<sequence>MAGLFTAGVDGFATIYKVSRFATSSFSSPMTCPIKLDVPRGNSVYLRVLGKSNRKGSILIESRSPGDAFDAMLLM</sequence>
<dbReference type="EMBL" id="JACSEA010000007">
    <property type="protein sequence ID" value="KAF7396443.1"/>
    <property type="molecule type" value="Genomic_DNA"/>
</dbReference>
<gene>
    <name evidence="1" type="ORF">HZH66_007305</name>
</gene>
<evidence type="ECO:0000313" key="2">
    <source>
        <dbReference type="Proteomes" id="UP000614350"/>
    </source>
</evidence>
<evidence type="ECO:0000313" key="1">
    <source>
        <dbReference type="EMBL" id="KAF7396443.1"/>
    </source>
</evidence>
<organism evidence="1 2">
    <name type="scientific">Vespula vulgaris</name>
    <name type="common">Yellow jacket</name>
    <name type="synonym">Wasp</name>
    <dbReference type="NCBI Taxonomy" id="7454"/>
    <lineage>
        <taxon>Eukaryota</taxon>
        <taxon>Metazoa</taxon>
        <taxon>Ecdysozoa</taxon>
        <taxon>Arthropoda</taxon>
        <taxon>Hexapoda</taxon>
        <taxon>Insecta</taxon>
        <taxon>Pterygota</taxon>
        <taxon>Neoptera</taxon>
        <taxon>Endopterygota</taxon>
        <taxon>Hymenoptera</taxon>
        <taxon>Apocrita</taxon>
        <taxon>Aculeata</taxon>
        <taxon>Vespoidea</taxon>
        <taxon>Vespidae</taxon>
        <taxon>Vespinae</taxon>
        <taxon>Vespula</taxon>
    </lineage>
</organism>
<accession>A0A834JXG6</accession>
<protein>
    <submittedName>
        <fullName evidence="1">Uncharacterized protein</fullName>
    </submittedName>
</protein>
<keyword evidence="2" id="KW-1185">Reference proteome</keyword>
<proteinExistence type="predicted"/>
<dbReference type="AlphaFoldDB" id="A0A834JXG6"/>